<protein>
    <submittedName>
        <fullName evidence="1">Jg7860 protein</fullName>
    </submittedName>
</protein>
<evidence type="ECO:0000313" key="1">
    <source>
        <dbReference type="EMBL" id="CAH2216424.1"/>
    </source>
</evidence>
<reference evidence="1" key="1">
    <citation type="submission" date="2022-03" db="EMBL/GenBank/DDBJ databases">
        <authorList>
            <person name="Lindestad O."/>
        </authorList>
    </citation>
    <scope>NUCLEOTIDE SEQUENCE</scope>
</reference>
<organism evidence="1 2">
    <name type="scientific">Pararge aegeria aegeria</name>
    <dbReference type="NCBI Taxonomy" id="348720"/>
    <lineage>
        <taxon>Eukaryota</taxon>
        <taxon>Metazoa</taxon>
        <taxon>Ecdysozoa</taxon>
        <taxon>Arthropoda</taxon>
        <taxon>Hexapoda</taxon>
        <taxon>Insecta</taxon>
        <taxon>Pterygota</taxon>
        <taxon>Neoptera</taxon>
        <taxon>Endopterygota</taxon>
        <taxon>Lepidoptera</taxon>
        <taxon>Glossata</taxon>
        <taxon>Ditrysia</taxon>
        <taxon>Papilionoidea</taxon>
        <taxon>Nymphalidae</taxon>
        <taxon>Satyrinae</taxon>
        <taxon>Satyrini</taxon>
        <taxon>Parargina</taxon>
        <taxon>Pararge</taxon>
    </lineage>
</organism>
<accession>A0A8S4QNX5</accession>
<sequence length="132" mass="14916">DTEWKTLNVPVPQSSNPHEYQVDYSLENDLTDGGKYEVTVKVKNDKSWSAHTNPAIVDFESRPQPIQHASVYRSSAPSANSTPFFLVTALMYLLVRMFQWHATLLDGTLLGSMAHGPSYNSRMPLHGRYETM</sequence>
<dbReference type="Proteomes" id="UP000838756">
    <property type="component" value="Unassembled WGS sequence"/>
</dbReference>
<gene>
    <name evidence="1" type="primary">jg7860</name>
    <name evidence="1" type="ORF">PAEG_LOCUS4471</name>
</gene>
<feature type="non-terminal residue" evidence="1">
    <location>
        <position position="1"/>
    </location>
</feature>
<dbReference type="AlphaFoldDB" id="A0A8S4QNX5"/>
<name>A0A8S4QNX5_9NEOP</name>
<proteinExistence type="predicted"/>
<comment type="caution">
    <text evidence="1">The sequence shown here is derived from an EMBL/GenBank/DDBJ whole genome shotgun (WGS) entry which is preliminary data.</text>
</comment>
<dbReference type="EMBL" id="CAKXAJ010015408">
    <property type="protein sequence ID" value="CAH2216424.1"/>
    <property type="molecule type" value="Genomic_DNA"/>
</dbReference>
<keyword evidence="2" id="KW-1185">Reference proteome</keyword>
<evidence type="ECO:0000313" key="2">
    <source>
        <dbReference type="Proteomes" id="UP000838756"/>
    </source>
</evidence>